<reference evidence="5" key="2">
    <citation type="submission" date="2020-05" db="UniProtKB">
        <authorList>
            <consortium name="EnsemblMetazoa"/>
        </authorList>
    </citation>
    <scope>IDENTIFICATION</scope>
    <source>
        <strain evidence="5">JHB</strain>
    </source>
</reference>
<gene>
    <name evidence="5" type="primary">6047506</name>
    <name evidence="3" type="ORF">CpipJ_CPIJ010117</name>
    <name evidence="4" type="ORF">CpipJ_CPIJ013848</name>
    <name evidence="2" type="ORF">CpipJ_CPIJ018509</name>
</gene>
<dbReference type="VEuPathDB" id="VectorBase:CPIJ013848"/>
<dbReference type="SUPFAM" id="SSF50978">
    <property type="entry name" value="WD40 repeat-like"/>
    <property type="match status" value="1"/>
</dbReference>
<feature type="region of interest" description="Disordered" evidence="1">
    <location>
        <begin position="87"/>
        <end position="114"/>
    </location>
</feature>
<name>B0WRZ1_CULQU</name>
<dbReference type="KEGG" id="cqu:CpipJ_CPIJ010117"/>
<dbReference type="AlphaFoldDB" id="B0WRZ1"/>
<dbReference type="VEuPathDB" id="VectorBase:CPIJ010117"/>
<reference evidence="3" key="1">
    <citation type="submission" date="2007-03" db="EMBL/GenBank/DDBJ databases">
        <title>Annotation of Culex pipiens quinquefasciatus.</title>
        <authorList>
            <consortium name="The Broad Institute Genome Sequencing Platform"/>
            <person name="Atkinson P.W."/>
            <person name="Hemingway J."/>
            <person name="Christensen B.M."/>
            <person name="Higgs S."/>
            <person name="Kodira C."/>
            <person name="Hannick L."/>
            <person name="Megy K."/>
            <person name="O'Leary S."/>
            <person name="Pearson M."/>
            <person name="Haas B.J."/>
            <person name="Mauceli E."/>
            <person name="Wortman J.R."/>
            <person name="Lee N.H."/>
            <person name="Guigo R."/>
            <person name="Stanke M."/>
            <person name="Alvarado L."/>
            <person name="Amedeo P."/>
            <person name="Antoine C.H."/>
            <person name="Arensburger P."/>
            <person name="Bidwell S.L."/>
            <person name="Crawford M."/>
            <person name="Camaro F."/>
            <person name="Devon K."/>
            <person name="Engels R."/>
            <person name="Hammond M."/>
            <person name="Howarth C."/>
            <person name="Koehrsen M."/>
            <person name="Lawson D."/>
            <person name="Montgomery P."/>
            <person name="Nene V."/>
            <person name="Nusbaum C."/>
            <person name="Puiu D."/>
            <person name="Romero-Severson J."/>
            <person name="Severson D.W."/>
            <person name="Shumway M."/>
            <person name="Sisk P."/>
            <person name="Stolte C."/>
            <person name="Zeng Q."/>
            <person name="Eisenstadt E."/>
            <person name="Fraser-Liggett C."/>
            <person name="Strausberg R."/>
            <person name="Galagan J."/>
            <person name="Birren B."/>
            <person name="Collins F.H."/>
        </authorList>
    </citation>
    <scope>NUCLEOTIDE SEQUENCE [LARGE SCALE GENOMIC DNA]</scope>
    <source>
        <strain evidence="3">JHB</strain>
    </source>
</reference>
<dbReference type="InterPro" id="IPR015943">
    <property type="entry name" value="WD40/YVTN_repeat-like_dom_sf"/>
</dbReference>
<evidence type="ECO:0000256" key="1">
    <source>
        <dbReference type="SAM" id="MobiDB-lite"/>
    </source>
</evidence>
<evidence type="ECO:0000313" key="4">
    <source>
        <dbReference type="EMBL" id="EDS40400.1"/>
    </source>
</evidence>
<keyword evidence="6" id="KW-1185">Reference proteome</keyword>
<sequence length="255" mass="29344">MWKNDKPEDAVDKYEDEEPVSRPNGTERAEVEKIMVKKPQRGEAVRNVSFNKCGDKLVSAGYDCCLKLLDTETDDVVSRFSSWTQPYPQNLHRPGVRPSSGRGQQDNLRRRKPEHRDAPAIFWLARLGVGHFGRHKVHRRSNDAHDTRSYTSPNGKWFVYKSYMFSGYACSPDMSNLVSSDGDGKTGSIRRTQILEFLLQLAEAGNFHSYLTLDVVYKIELEVHKKPIASSVFRSTWLRGLRELRYRFWVSVDSV</sequence>
<dbReference type="KEGG" id="cqu:CpipJ_CPIJ013848"/>
<dbReference type="EMBL" id="DS232342">
    <property type="protein sequence ID" value="EDS40400.1"/>
    <property type="molecule type" value="Genomic_DNA"/>
</dbReference>
<dbReference type="InParanoid" id="B0WRZ1"/>
<dbReference type="EMBL" id="DS232063">
    <property type="protein sequence ID" value="EDS33609.1"/>
    <property type="molecule type" value="Genomic_DNA"/>
</dbReference>
<organism>
    <name type="scientific">Culex quinquefasciatus</name>
    <name type="common">Southern house mosquito</name>
    <name type="synonym">Culex pungens</name>
    <dbReference type="NCBI Taxonomy" id="7176"/>
    <lineage>
        <taxon>Eukaryota</taxon>
        <taxon>Metazoa</taxon>
        <taxon>Ecdysozoa</taxon>
        <taxon>Arthropoda</taxon>
        <taxon>Hexapoda</taxon>
        <taxon>Insecta</taxon>
        <taxon>Pterygota</taxon>
        <taxon>Neoptera</taxon>
        <taxon>Endopterygota</taxon>
        <taxon>Diptera</taxon>
        <taxon>Nematocera</taxon>
        <taxon>Culicoidea</taxon>
        <taxon>Culicidae</taxon>
        <taxon>Culicinae</taxon>
        <taxon>Culicini</taxon>
        <taxon>Culex</taxon>
        <taxon>Culex</taxon>
    </lineage>
</organism>
<evidence type="ECO:0000313" key="3">
    <source>
        <dbReference type="EMBL" id="EDS33609.1"/>
    </source>
</evidence>
<dbReference type="EnsemblMetazoa" id="CPIJ018509-RA">
    <property type="protein sequence ID" value="CPIJ018509-PA"/>
    <property type="gene ID" value="CPIJ018509"/>
</dbReference>
<evidence type="ECO:0000313" key="5">
    <source>
        <dbReference type="EnsemblMetazoa" id="CPIJ010117-PA"/>
    </source>
</evidence>
<evidence type="ECO:0000313" key="2">
    <source>
        <dbReference type="EMBL" id="EDS27796.1"/>
    </source>
</evidence>
<dbReference type="EMBL" id="DS233060">
    <property type="protein sequence ID" value="EDS27796.1"/>
    <property type="molecule type" value="Genomic_DNA"/>
</dbReference>
<protein>
    <submittedName>
        <fullName evidence="3">Pre-mRNA splicing factor 17</fullName>
    </submittedName>
    <submittedName>
        <fullName evidence="2">Splicing factor hPRP17</fullName>
    </submittedName>
</protein>
<feature type="region of interest" description="Disordered" evidence="1">
    <location>
        <begin position="1"/>
        <end position="28"/>
    </location>
</feature>
<dbReference type="VEuPathDB" id="VectorBase:CPIJ018509"/>
<proteinExistence type="predicted"/>
<dbReference type="STRING" id="7176.B0WRZ1"/>
<dbReference type="Proteomes" id="UP000002320">
    <property type="component" value="Unassembled WGS sequence"/>
</dbReference>
<evidence type="ECO:0000313" key="6">
    <source>
        <dbReference type="Proteomes" id="UP000002320"/>
    </source>
</evidence>
<dbReference type="EnsemblMetazoa" id="CPIJ010117-RA">
    <property type="protein sequence ID" value="CPIJ010117-PA"/>
    <property type="gene ID" value="CPIJ010117"/>
</dbReference>
<dbReference type="HOGENOM" id="CLU_1090903_0_0_1"/>
<dbReference type="InterPro" id="IPR036322">
    <property type="entry name" value="WD40_repeat_dom_sf"/>
</dbReference>
<dbReference type="KEGG" id="cqu:CpipJ_CPIJ018509"/>
<feature type="compositionally biased region" description="Basic and acidic residues" evidence="1">
    <location>
        <begin position="1"/>
        <end position="13"/>
    </location>
</feature>
<dbReference type="Gene3D" id="2.130.10.10">
    <property type="entry name" value="YVTN repeat-like/Quinoprotein amine dehydrogenase"/>
    <property type="match status" value="1"/>
</dbReference>
<dbReference type="EnsemblMetazoa" id="CPIJ013848-RA">
    <property type="protein sequence ID" value="CPIJ013848-PA"/>
    <property type="gene ID" value="CPIJ013848"/>
</dbReference>
<accession>B0WRZ1</accession>